<evidence type="ECO:0000313" key="3">
    <source>
        <dbReference type="EMBL" id="KAF2836706.1"/>
    </source>
</evidence>
<dbReference type="SUPFAM" id="SSF57701">
    <property type="entry name" value="Zn2/Cys6 DNA-binding domain"/>
    <property type="match status" value="1"/>
</dbReference>
<proteinExistence type="predicted"/>
<evidence type="ECO:0000256" key="1">
    <source>
        <dbReference type="ARBA" id="ARBA00023242"/>
    </source>
</evidence>
<organism evidence="3 4">
    <name type="scientific">Patellaria atrata CBS 101060</name>
    <dbReference type="NCBI Taxonomy" id="1346257"/>
    <lineage>
        <taxon>Eukaryota</taxon>
        <taxon>Fungi</taxon>
        <taxon>Dikarya</taxon>
        <taxon>Ascomycota</taxon>
        <taxon>Pezizomycotina</taxon>
        <taxon>Dothideomycetes</taxon>
        <taxon>Dothideomycetes incertae sedis</taxon>
        <taxon>Patellariales</taxon>
        <taxon>Patellariaceae</taxon>
        <taxon>Patellaria</taxon>
    </lineage>
</organism>
<dbReference type="Pfam" id="PF00172">
    <property type="entry name" value="Zn_clus"/>
    <property type="match status" value="1"/>
</dbReference>
<dbReference type="AlphaFoldDB" id="A0A9P4S6P8"/>
<dbReference type="InterPro" id="IPR036864">
    <property type="entry name" value="Zn2-C6_fun-type_DNA-bd_sf"/>
</dbReference>
<evidence type="ECO:0000313" key="4">
    <source>
        <dbReference type="Proteomes" id="UP000799429"/>
    </source>
</evidence>
<comment type="caution">
    <text evidence="3">The sequence shown here is derived from an EMBL/GenBank/DDBJ whole genome shotgun (WGS) entry which is preliminary data.</text>
</comment>
<dbReference type="GO" id="GO:0008270">
    <property type="term" value="F:zinc ion binding"/>
    <property type="evidence" value="ECO:0007669"/>
    <property type="project" value="InterPro"/>
</dbReference>
<evidence type="ECO:0000259" key="2">
    <source>
        <dbReference type="SMART" id="SM00066"/>
    </source>
</evidence>
<dbReference type="GO" id="GO:0000981">
    <property type="term" value="F:DNA-binding transcription factor activity, RNA polymerase II-specific"/>
    <property type="evidence" value="ECO:0007669"/>
    <property type="project" value="InterPro"/>
</dbReference>
<dbReference type="Proteomes" id="UP000799429">
    <property type="component" value="Unassembled WGS sequence"/>
</dbReference>
<keyword evidence="4" id="KW-1185">Reference proteome</keyword>
<dbReference type="PANTHER" id="PTHR38791">
    <property type="entry name" value="ZN(II)2CYS6 TRANSCRIPTION FACTOR (EUROFUNG)-RELATED-RELATED"/>
    <property type="match status" value="1"/>
</dbReference>
<accession>A0A9P4S6P8</accession>
<dbReference type="OrthoDB" id="5429770at2759"/>
<name>A0A9P4S6P8_9PEZI</name>
<sequence>MPYNGPSKGCKTCLRRKIKCDEGKPFCNNCAKSKGKYTCEGYRERSDLIFRDDTESAKTRAHKKAAVPVGEVQLPAPEEKIQDYYAHTDLSAGPIAPDYATTTTAATLQPQLHGTTPGTWIQGEASNAMTVVRGPVQQLQTQPQQQLQYVWNTGPPMTGLQPQNLEDQAVGVFFQDYAWAPKTYVFSLDFLPNEYGRAKRRNCMTSATEAVALAHLANKRNDAAALELASKRYIVAIRATNKALRNSSEALKDETMMAVHLLILYEVSGHYHLASKPLILRLSFRLIVFRRRNRNLTYHLEHKHFNIRLEGEDFTFLLDIPSQWGYQSCIAARASSITERHRSRDVSRTNI</sequence>
<protein>
    <recommendedName>
        <fullName evidence="2">Zn(2)-C6 fungal-type domain-containing protein</fullName>
    </recommendedName>
</protein>
<dbReference type="InterPro" id="IPR001138">
    <property type="entry name" value="Zn2Cys6_DnaBD"/>
</dbReference>
<dbReference type="Gene3D" id="4.10.240.10">
    <property type="entry name" value="Zn(2)-C6 fungal-type DNA-binding domain"/>
    <property type="match status" value="1"/>
</dbReference>
<dbReference type="SMART" id="SM00066">
    <property type="entry name" value="GAL4"/>
    <property type="match status" value="1"/>
</dbReference>
<dbReference type="EMBL" id="MU006102">
    <property type="protein sequence ID" value="KAF2836706.1"/>
    <property type="molecule type" value="Genomic_DNA"/>
</dbReference>
<gene>
    <name evidence="3" type="ORF">M501DRAFT_225345</name>
</gene>
<reference evidence="3" key="1">
    <citation type="journal article" date="2020" name="Stud. Mycol.">
        <title>101 Dothideomycetes genomes: a test case for predicting lifestyles and emergence of pathogens.</title>
        <authorList>
            <person name="Haridas S."/>
            <person name="Albert R."/>
            <person name="Binder M."/>
            <person name="Bloem J."/>
            <person name="Labutti K."/>
            <person name="Salamov A."/>
            <person name="Andreopoulos B."/>
            <person name="Baker S."/>
            <person name="Barry K."/>
            <person name="Bills G."/>
            <person name="Bluhm B."/>
            <person name="Cannon C."/>
            <person name="Castanera R."/>
            <person name="Culley D."/>
            <person name="Daum C."/>
            <person name="Ezra D."/>
            <person name="Gonzalez J."/>
            <person name="Henrissat B."/>
            <person name="Kuo A."/>
            <person name="Liang C."/>
            <person name="Lipzen A."/>
            <person name="Lutzoni F."/>
            <person name="Magnuson J."/>
            <person name="Mondo S."/>
            <person name="Nolan M."/>
            <person name="Ohm R."/>
            <person name="Pangilinan J."/>
            <person name="Park H.-J."/>
            <person name="Ramirez L."/>
            <person name="Alfaro M."/>
            <person name="Sun H."/>
            <person name="Tritt A."/>
            <person name="Yoshinaga Y."/>
            <person name="Zwiers L.-H."/>
            <person name="Turgeon B."/>
            <person name="Goodwin S."/>
            <person name="Spatafora J."/>
            <person name="Crous P."/>
            <person name="Grigoriev I."/>
        </authorList>
    </citation>
    <scope>NUCLEOTIDE SEQUENCE</scope>
    <source>
        <strain evidence="3">CBS 101060</strain>
    </source>
</reference>
<feature type="domain" description="Zn(2)-C6 fungal-type" evidence="2">
    <location>
        <begin position="4"/>
        <end position="50"/>
    </location>
</feature>
<keyword evidence="1" id="KW-0539">Nucleus</keyword>
<dbReference type="InterPro" id="IPR053175">
    <property type="entry name" value="DHMBA_Reg_Transcription_Factor"/>
</dbReference>
<dbReference type="CDD" id="cd00067">
    <property type="entry name" value="GAL4"/>
    <property type="match status" value="1"/>
</dbReference>